<dbReference type="Gene3D" id="3.40.30.10">
    <property type="entry name" value="Glutaredoxin"/>
    <property type="match status" value="1"/>
</dbReference>
<dbReference type="RefSeq" id="WP_081145051.1">
    <property type="nucleotide sequence ID" value="NZ_LVYD01000001.1"/>
</dbReference>
<dbReference type="OrthoDB" id="9813770at2"/>
<evidence type="ECO:0000259" key="1">
    <source>
        <dbReference type="Pfam" id="PF01323"/>
    </source>
</evidence>
<dbReference type="Gene3D" id="1.10.472.60">
    <property type="entry name" value="putative protein disulfide isomerase domain"/>
    <property type="match status" value="1"/>
</dbReference>
<accession>A0A1V9G9Q5</accession>
<dbReference type="EMBL" id="LVYD01000001">
    <property type="protein sequence ID" value="OQP67353.1"/>
    <property type="molecule type" value="Genomic_DNA"/>
</dbReference>
<dbReference type="InterPro" id="IPR001853">
    <property type="entry name" value="DSBA-like_thioredoxin_dom"/>
</dbReference>
<dbReference type="STRING" id="1703345.A3860_03100"/>
<protein>
    <submittedName>
        <fullName evidence="2">Thioredoxin</fullName>
    </submittedName>
</protein>
<sequence length="222" mass="25696">MEPVIFYCYDAYCNWCYAFSPVMLRIAEDYKNKVQFEVLSGGMIIPENPKPISVMADYFINNCQTVTTHTGARFGEDFLWHIKNPGLSDWFPNSLKPAIAMCVFKEYHPDKQIAFAADLQYALQYEGRDLCDDEAYRHLLEKYAIPVNEFYHLLKDPAYKEKAFHEFSICTQLKVTGFPAVLLQVNESKFIMLASGYTTYHDLQQRIESALQDTDHPIRDGV</sequence>
<gene>
    <name evidence="2" type="ORF">A3860_03100</name>
</gene>
<dbReference type="GO" id="GO:0016491">
    <property type="term" value="F:oxidoreductase activity"/>
    <property type="evidence" value="ECO:0007669"/>
    <property type="project" value="InterPro"/>
</dbReference>
<feature type="domain" description="DSBA-like thioredoxin" evidence="1">
    <location>
        <begin position="9"/>
        <end position="207"/>
    </location>
</feature>
<keyword evidence="3" id="KW-1185">Reference proteome</keyword>
<name>A0A1V9G9Q5_9BACT</name>
<evidence type="ECO:0000313" key="3">
    <source>
        <dbReference type="Proteomes" id="UP000192796"/>
    </source>
</evidence>
<dbReference type="CDD" id="cd03025">
    <property type="entry name" value="DsbA_FrnE_like"/>
    <property type="match status" value="1"/>
</dbReference>
<dbReference type="Pfam" id="PF01323">
    <property type="entry name" value="DSBA"/>
    <property type="match status" value="1"/>
</dbReference>
<dbReference type="Proteomes" id="UP000192796">
    <property type="component" value="Unassembled WGS sequence"/>
</dbReference>
<comment type="caution">
    <text evidence="2">The sequence shown here is derived from an EMBL/GenBank/DDBJ whole genome shotgun (WGS) entry which is preliminary data.</text>
</comment>
<proteinExistence type="predicted"/>
<reference evidence="2 3" key="1">
    <citation type="submission" date="2016-03" db="EMBL/GenBank/DDBJ databases">
        <title>Niastella vici sp. nov., isolated from farmland soil.</title>
        <authorList>
            <person name="Chen L."/>
            <person name="Wang D."/>
            <person name="Yang S."/>
            <person name="Wang G."/>
        </authorList>
    </citation>
    <scope>NUCLEOTIDE SEQUENCE [LARGE SCALE GENOMIC DNA]</scope>
    <source>
        <strain evidence="2 3">DJ57</strain>
    </source>
</reference>
<dbReference type="AlphaFoldDB" id="A0A1V9G9Q5"/>
<organism evidence="2 3">
    <name type="scientific">Niastella vici</name>
    <dbReference type="NCBI Taxonomy" id="1703345"/>
    <lineage>
        <taxon>Bacteria</taxon>
        <taxon>Pseudomonadati</taxon>
        <taxon>Bacteroidota</taxon>
        <taxon>Chitinophagia</taxon>
        <taxon>Chitinophagales</taxon>
        <taxon>Chitinophagaceae</taxon>
        <taxon>Niastella</taxon>
    </lineage>
</organism>
<dbReference type="SUPFAM" id="SSF52833">
    <property type="entry name" value="Thioredoxin-like"/>
    <property type="match status" value="1"/>
</dbReference>
<evidence type="ECO:0000313" key="2">
    <source>
        <dbReference type="EMBL" id="OQP67353.1"/>
    </source>
</evidence>
<dbReference type="InterPro" id="IPR036249">
    <property type="entry name" value="Thioredoxin-like_sf"/>
</dbReference>